<sequence length="89" mass="9935">MGGGVVRRAEELDRPLTSPDVLNRDWNPSMPDHTALFQMLFSVRPPRPPHQPPNPLPFPSAVFVPTVAEPLALLRTQVRLAQIVEVIHV</sequence>
<proteinExistence type="predicted"/>
<accession>A0A4Q9M4S1</accession>
<evidence type="ECO:0000313" key="2">
    <source>
        <dbReference type="EMBL" id="TBU21257.1"/>
    </source>
</evidence>
<evidence type="ECO:0000256" key="1">
    <source>
        <dbReference type="SAM" id="MobiDB-lite"/>
    </source>
</evidence>
<feature type="region of interest" description="Disordered" evidence="1">
    <location>
        <begin position="1"/>
        <end position="27"/>
    </location>
</feature>
<organism evidence="2">
    <name type="scientific">Dichomitus squalens</name>
    <dbReference type="NCBI Taxonomy" id="114155"/>
    <lineage>
        <taxon>Eukaryota</taxon>
        <taxon>Fungi</taxon>
        <taxon>Dikarya</taxon>
        <taxon>Basidiomycota</taxon>
        <taxon>Agaricomycotina</taxon>
        <taxon>Agaricomycetes</taxon>
        <taxon>Polyporales</taxon>
        <taxon>Polyporaceae</taxon>
        <taxon>Dichomitus</taxon>
    </lineage>
</organism>
<reference evidence="2" key="1">
    <citation type="submission" date="2019-01" db="EMBL/GenBank/DDBJ databases">
        <title>Draft genome sequences of three monokaryotic isolates of the white-rot basidiomycete fungus Dichomitus squalens.</title>
        <authorList>
            <consortium name="DOE Joint Genome Institute"/>
            <person name="Lopez S.C."/>
            <person name="Andreopoulos B."/>
            <person name="Pangilinan J."/>
            <person name="Lipzen A."/>
            <person name="Riley R."/>
            <person name="Ahrendt S."/>
            <person name="Ng V."/>
            <person name="Barry K."/>
            <person name="Daum C."/>
            <person name="Grigoriev I.V."/>
            <person name="Hilden K.S."/>
            <person name="Makela M.R."/>
            <person name="de Vries R.P."/>
        </authorList>
    </citation>
    <scope>NUCLEOTIDE SEQUENCE [LARGE SCALE GENOMIC DNA]</scope>
    <source>
        <strain evidence="2">OM18370.1</strain>
    </source>
</reference>
<gene>
    <name evidence="2" type="ORF">BD311DRAFT_833395</name>
</gene>
<feature type="non-terminal residue" evidence="2">
    <location>
        <position position="89"/>
    </location>
</feature>
<dbReference type="Proteomes" id="UP000292957">
    <property type="component" value="Unassembled WGS sequence"/>
</dbReference>
<name>A0A4Q9M4S1_9APHY</name>
<dbReference type="EMBL" id="ML143642">
    <property type="protein sequence ID" value="TBU21257.1"/>
    <property type="molecule type" value="Genomic_DNA"/>
</dbReference>
<dbReference type="AlphaFoldDB" id="A0A4Q9M4S1"/>
<dbReference type="OrthoDB" id="9927103at2759"/>
<protein>
    <submittedName>
        <fullName evidence="2">Uncharacterized protein</fullName>
    </submittedName>
</protein>